<comment type="caution">
    <text evidence="1">The sequence shown here is derived from an EMBL/GenBank/DDBJ whole genome shotgun (WGS) entry which is preliminary data.</text>
</comment>
<proteinExistence type="predicted"/>
<protein>
    <submittedName>
        <fullName evidence="1">Uncharacterized protein</fullName>
    </submittedName>
</protein>
<organism evidence="1 2">
    <name type="scientific">Glomus cerebriforme</name>
    <dbReference type="NCBI Taxonomy" id="658196"/>
    <lineage>
        <taxon>Eukaryota</taxon>
        <taxon>Fungi</taxon>
        <taxon>Fungi incertae sedis</taxon>
        <taxon>Mucoromycota</taxon>
        <taxon>Glomeromycotina</taxon>
        <taxon>Glomeromycetes</taxon>
        <taxon>Glomerales</taxon>
        <taxon>Glomeraceae</taxon>
        <taxon>Glomus</taxon>
    </lineage>
</organism>
<accession>A0A397S9A6</accession>
<dbReference type="Proteomes" id="UP000265703">
    <property type="component" value="Unassembled WGS sequence"/>
</dbReference>
<dbReference type="OrthoDB" id="2321625at2759"/>
<evidence type="ECO:0000313" key="1">
    <source>
        <dbReference type="EMBL" id="RIA82538.1"/>
    </source>
</evidence>
<sequence length="252" mass="28950">MSLISGYCIISKIGSHFLQLFINENNKNLEFKWVDYDDNDSIFAGDPIAENIDNMFFESLQKYIDNQSDIKDKVSIPNFLELNIYKNAIYFHNAISYSHDKVFLSSKAAYKASTKIDKFAKSLNKYVLELDEKFFKDNDCSNKKVKRIFSFQNEPSDTNYTKAFATTTCIMCKDIKNIALENTKKALYASIENENHKASSKQMEHAVLIRILNTVISILEETDMLLDIVVDGDLDSNRTLCGVKYVNKIFPD</sequence>
<gene>
    <name evidence="1" type="ORF">C1645_835212</name>
</gene>
<dbReference type="EMBL" id="QKYT01000656">
    <property type="protein sequence ID" value="RIA82538.1"/>
    <property type="molecule type" value="Genomic_DNA"/>
</dbReference>
<name>A0A397S9A6_9GLOM</name>
<reference evidence="1 2" key="1">
    <citation type="submission" date="2018-06" db="EMBL/GenBank/DDBJ databases">
        <title>Comparative genomics reveals the genomic features of Rhizophagus irregularis, R. cerebriforme, R. diaphanum and Gigaspora rosea, and their symbiotic lifestyle signature.</title>
        <authorList>
            <person name="Morin E."/>
            <person name="San Clemente H."/>
            <person name="Chen E.C.H."/>
            <person name="De La Providencia I."/>
            <person name="Hainaut M."/>
            <person name="Kuo A."/>
            <person name="Kohler A."/>
            <person name="Murat C."/>
            <person name="Tang N."/>
            <person name="Roy S."/>
            <person name="Loubradou J."/>
            <person name="Henrissat B."/>
            <person name="Grigoriev I.V."/>
            <person name="Corradi N."/>
            <person name="Roux C."/>
            <person name="Martin F.M."/>
        </authorList>
    </citation>
    <scope>NUCLEOTIDE SEQUENCE [LARGE SCALE GENOMIC DNA]</scope>
    <source>
        <strain evidence="1 2">DAOM 227022</strain>
    </source>
</reference>
<evidence type="ECO:0000313" key="2">
    <source>
        <dbReference type="Proteomes" id="UP000265703"/>
    </source>
</evidence>
<dbReference type="STRING" id="658196.A0A397S9A6"/>
<dbReference type="AlphaFoldDB" id="A0A397S9A6"/>
<keyword evidence="2" id="KW-1185">Reference proteome</keyword>